<proteinExistence type="inferred from homology"/>
<dbReference type="GO" id="GO:0008483">
    <property type="term" value="F:transaminase activity"/>
    <property type="evidence" value="ECO:0007669"/>
    <property type="project" value="UniProtKB-KW"/>
</dbReference>
<dbReference type="InterPro" id="IPR004838">
    <property type="entry name" value="NHTrfase_class1_PyrdxlP-BS"/>
</dbReference>
<evidence type="ECO:0000256" key="2">
    <source>
        <dbReference type="ARBA" id="ARBA00022576"/>
    </source>
</evidence>
<dbReference type="EC" id="2.6.1.-" evidence="4"/>
<comment type="similarity">
    <text evidence="4">Belongs to the class-I pyridoxal-phosphate-dependent aminotransferase family.</text>
</comment>
<evidence type="ECO:0000256" key="1">
    <source>
        <dbReference type="ARBA" id="ARBA00001933"/>
    </source>
</evidence>
<dbReference type="AlphaFoldDB" id="A0A9X2L9X7"/>
<evidence type="ECO:0000259" key="5">
    <source>
        <dbReference type="Pfam" id="PF00155"/>
    </source>
</evidence>
<evidence type="ECO:0000313" key="7">
    <source>
        <dbReference type="Proteomes" id="UP001142610"/>
    </source>
</evidence>
<keyword evidence="2 4" id="KW-0032">Aminotransferase</keyword>
<reference evidence="6" key="1">
    <citation type="submission" date="2022-07" db="EMBL/GenBank/DDBJ databases">
        <title>Parvularcula maris sp. nov., an algicidal bacterium isolated from seawater.</title>
        <authorList>
            <person name="Li F."/>
        </authorList>
    </citation>
    <scope>NUCLEOTIDE SEQUENCE</scope>
    <source>
        <strain evidence="6">BGMRC 0090</strain>
    </source>
</reference>
<sequence length="388" mass="41829">MFRFPALEGLPPYLFADLAARKAVMVAEGRDVLDLGLGNPDLPPPAHALETLRAASAEEASHGYAFTDGSPELRQAQADYYQRRFGVTLDPRTQVLQTIGSKEGFATLARTICSPGDRALVPNPSYPIHRYGFLMAGGTITDIPDTPDKAQLRAVDEAAAKSPAPIAWVLNYPGNPTTRIASLDFYREAVALAKKRGLLIISDLAYGELYYGDPPPSIFEVPGAIDTAVEITSVSKTFSMAGWRIGFLCGQAEVVAAVAKVKSYLDYGTFEPLKRAATEALRRFDESCPPLRETYRKRRDALAEGFAEAGVSIEPTPATMFQWLPIPKGEEGGSLGFADRALQTEGIVVSPGIGFGSGGDGHVRVALVKDEPVMREVGLRLARLYAGH</sequence>
<evidence type="ECO:0000256" key="3">
    <source>
        <dbReference type="ARBA" id="ARBA00022679"/>
    </source>
</evidence>
<dbReference type="InterPro" id="IPR004839">
    <property type="entry name" value="Aminotransferase_I/II_large"/>
</dbReference>
<dbReference type="Pfam" id="PF00155">
    <property type="entry name" value="Aminotran_1_2"/>
    <property type="match status" value="1"/>
</dbReference>
<dbReference type="Proteomes" id="UP001142610">
    <property type="component" value="Unassembled WGS sequence"/>
</dbReference>
<gene>
    <name evidence="6" type="ORF">NOG11_10460</name>
</gene>
<dbReference type="InterPro" id="IPR015422">
    <property type="entry name" value="PyrdxlP-dep_Trfase_small"/>
</dbReference>
<dbReference type="PROSITE" id="PS00105">
    <property type="entry name" value="AA_TRANSFER_CLASS_1"/>
    <property type="match status" value="1"/>
</dbReference>
<dbReference type="PANTHER" id="PTHR42832">
    <property type="entry name" value="AMINO ACID AMINOTRANSFERASE"/>
    <property type="match status" value="1"/>
</dbReference>
<dbReference type="InterPro" id="IPR015424">
    <property type="entry name" value="PyrdxlP-dep_Trfase"/>
</dbReference>
<comment type="cofactor">
    <cofactor evidence="1 4">
        <name>pyridoxal 5'-phosphate</name>
        <dbReference type="ChEBI" id="CHEBI:597326"/>
    </cofactor>
</comment>
<dbReference type="GO" id="GO:0030170">
    <property type="term" value="F:pyridoxal phosphate binding"/>
    <property type="evidence" value="ECO:0007669"/>
    <property type="project" value="InterPro"/>
</dbReference>
<dbReference type="InterPro" id="IPR050881">
    <property type="entry name" value="LL-DAP_aminotransferase"/>
</dbReference>
<dbReference type="EMBL" id="JANIBC010000008">
    <property type="protein sequence ID" value="MCQ8185815.1"/>
    <property type="molecule type" value="Genomic_DNA"/>
</dbReference>
<dbReference type="SUPFAM" id="SSF53383">
    <property type="entry name" value="PLP-dependent transferases"/>
    <property type="match status" value="1"/>
</dbReference>
<dbReference type="PANTHER" id="PTHR42832:SF1">
    <property type="entry name" value="GLUTAMATE-PYRUVATE AMINOTRANSFERASE ALAC"/>
    <property type="match status" value="1"/>
</dbReference>
<dbReference type="Gene3D" id="3.40.640.10">
    <property type="entry name" value="Type I PLP-dependent aspartate aminotransferase-like (Major domain)"/>
    <property type="match status" value="1"/>
</dbReference>
<dbReference type="CDD" id="cd00609">
    <property type="entry name" value="AAT_like"/>
    <property type="match status" value="1"/>
</dbReference>
<keyword evidence="3 4" id="KW-0808">Transferase</keyword>
<comment type="caution">
    <text evidence="6">The sequence shown here is derived from an EMBL/GenBank/DDBJ whole genome shotgun (WGS) entry which is preliminary data.</text>
</comment>
<organism evidence="6 7">
    <name type="scientific">Parvularcula maris</name>
    <dbReference type="NCBI Taxonomy" id="2965077"/>
    <lineage>
        <taxon>Bacteria</taxon>
        <taxon>Pseudomonadati</taxon>
        <taxon>Pseudomonadota</taxon>
        <taxon>Alphaproteobacteria</taxon>
        <taxon>Parvularculales</taxon>
        <taxon>Parvularculaceae</taxon>
        <taxon>Parvularcula</taxon>
    </lineage>
</organism>
<dbReference type="InterPro" id="IPR015421">
    <property type="entry name" value="PyrdxlP-dep_Trfase_major"/>
</dbReference>
<accession>A0A9X2L9X7</accession>
<name>A0A9X2L9X7_9PROT</name>
<keyword evidence="7" id="KW-1185">Reference proteome</keyword>
<evidence type="ECO:0000313" key="6">
    <source>
        <dbReference type="EMBL" id="MCQ8185815.1"/>
    </source>
</evidence>
<protein>
    <recommendedName>
        <fullName evidence="4">Aminotransferase</fullName>
        <ecNumber evidence="4">2.6.1.-</ecNumber>
    </recommendedName>
</protein>
<dbReference type="RefSeq" id="WP_370468266.1">
    <property type="nucleotide sequence ID" value="NZ_JANIBC010000008.1"/>
</dbReference>
<dbReference type="Gene3D" id="3.90.1150.10">
    <property type="entry name" value="Aspartate Aminotransferase, domain 1"/>
    <property type="match status" value="1"/>
</dbReference>
<feature type="domain" description="Aminotransferase class I/classII large" evidence="5">
    <location>
        <begin position="31"/>
        <end position="371"/>
    </location>
</feature>
<evidence type="ECO:0000256" key="4">
    <source>
        <dbReference type="RuleBase" id="RU000481"/>
    </source>
</evidence>